<evidence type="ECO:0000256" key="4">
    <source>
        <dbReference type="ARBA" id="ARBA00023163"/>
    </source>
</evidence>
<dbReference type="Pfam" id="PF03466">
    <property type="entry name" value="LysR_substrate"/>
    <property type="match status" value="1"/>
</dbReference>
<comment type="caution">
    <text evidence="6">The sequence shown here is derived from an EMBL/GenBank/DDBJ whole genome shotgun (WGS) entry which is preliminary data.</text>
</comment>
<evidence type="ECO:0000256" key="3">
    <source>
        <dbReference type="ARBA" id="ARBA00023125"/>
    </source>
</evidence>
<dbReference type="InterPro" id="IPR036390">
    <property type="entry name" value="WH_DNA-bd_sf"/>
</dbReference>
<dbReference type="SUPFAM" id="SSF53850">
    <property type="entry name" value="Periplasmic binding protein-like II"/>
    <property type="match status" value="1"/>
</dbReference>
<feature type="domain" description="HTH lysR-type" evidence="5">
    <location>
        <begin position="5"/>
        <end position="62"/>
    </location>
</feature>
<evidence type="ECO:0000313" key="6">
    <source>
        <dbReference type="EMBL" id="MDR6288766.1"/>
    </source>
</evidence>
<proteinExistence type="inferred from homology"/>
<dbReference type="PRINTS" id="PR00039">
    <property type="entry name" value="HTHLYSR"/>
</dbReference>
<dbReference type="InterPro" id="IPR058163">
    <property type="entry name" value="LysR-type_TF_proteobact-type"/>
</dbReference>
<organism evidence="6 7">
    <name type="scientific">Inquilinus ginsengisoli</name>
    <dbReference type="NCBI Taxonomy" id="363840"/>
    <lineage>
        <taxon>Bacteria</taxon>
        <taxon>Pseudomonadati</taxon>
        <taxon>Pseudomonadota</taxon>
        <taxon>Alphaproteobacteria</taxon>
        <taxon>Rhodospirillales</taxon>
        <taxon>Rhodospirillaceae</taxon>
        <taxon>Inquilinus</taxon>
    </lineage>
</organism>
<dbReference type="InterPro" id="IPR005119">
    <property type="entry name" value="LysR_subst-bd"/>
</dbReference>
<protein>
    <submittedName>
        <fullName evidence="6">LysR family glycine cleavage system transcriptional activator</fullName>
    </submittedName>
</protein>
<dbReference type="PANTHER" id="PTHR30537">
    <property type="entry name" value="HTH-TYPE TRANSCRIPTIONAL REGULATOR"/>
    <property type="match status" value="1"/>
</dbReference>
<dbReference type="PANTHER" id="PTHR30537:SF74">
    <property type="entry name" value="HTH-TYPE TRANSCRIPTIONAL REGULATOR TRPI"/>
    <property type="match status" value="1"/>
</dbReference>
<keyword evidence="4" id="KW-0804">Transcription</keyword>
<evidence type="ECO:0000256" key="2">
    <source>
        <dbReference type="ARBA" id="ARBA00023015"/>
    </source>
</evidence>
<dbReference type="Pfam" id="PF00126">
    <property type="entry name" value="HTH_1"/>
    <property type="match status" value="1"/>
</dbReference>
<accession>A0ABU1JJH9</accession>
<dbReference type="PROSITE" id="PS50931">
    <property type="entry name" value="HTH_LYSR"/>
    <property type="match status" value="1"/>
</dbReference>
<dbReference type="RefSeq" id="WP_309792791.1">
    <property type="nucleotide sequence ID" value="NZ_JAVDPW010000002.1"/>
</dbReference>
<dbReference type="Proteomes" id="UP001262410">
    <property type="component" value="Unassembled WGS sequence"/>
</dbReference>
<evidence type="ECO:0000256" key="1">
    <source>
        <dbReference type="ARBA" id="ARBA00009437"/>
    </source>
</evidence>
<keyword evidence="2" id="KW-0805">Transcription regulation</keyword>
<dbReference type="SUPFAM" id="SSF46785">
    <property type="entry name" value="Winged helix' DNA-binding domain"/>
    <property type="match status" value="1"/>
</dbReference>
<dbReference type="CDD" id="cd08432">
    <property type="entry name" value="PBP2_GcdR_TrpI_HvrB_AmpR_like"/>
    <property type="match status" value="1"/>
</dbReference>
<keyword evidence="3" id="KW-0238">DNA-binding</keyword>
<evidence type="ECO:0000313" key="7">
    <source>
        <dbReference type="Proteomes" id="UP001262410"/>
    </source>
</evidence>
<reference evidence="6 7" key="1">
    <citation type="submission" date="2023-07" db="EMBL/GenBank/DDBJ databases">
        <title>Sorghum-associated microbial communities from plants grown in Nebraska, USA.</title>
        <authorList>
            <person name="Schachtman D."/>
        </authorList>
    </citation>
    <scope>NUCLEOTIDE SEQUENCE [LARGE SCALE GENOMIC DNA]</scope>
    <source>
        <strain evidence="6 7">584</strain>
    </source>
</reference>
<dbReference type="Gene3D" id="3.40.190.10">
    <property type="entry name" value="Periplasmic binding protein-like II"/>
    <property type="match status" value="2"/>
</dbReference>
<evidence type="ECO:0000259" key="5">
    <source>
        <dbReference type="PROSITE" id="PS50931"/>
    </source>
</evidence>
<dbReference type="EMBL" id="JAVDPW010000002">
    <property type="protein sequence ID" value="MDR6288766.1"/>
    <property type="molecule type" value="Genomic_DNA"/>
</dbReference>
<keyword evidence="7" id="KW-1185">Reference proteome</keyword>
<comment type="similarity">
    <text evidence="1">Belongs to the LysR transcriptional regulatory family.</text>
</comment>
<dbReference type="InterPro" id="IPR036388">
    <property type="entry name" value="WH-like_DNA-bd_sf"/>
</dbReference>
<dbReference type="Gene3D" id="1.10.10.10">
    <property type="entry name" value="Winged helix-like DNA-binding domain superfamily/Winged helix DNA-binding domain"/>
    <property type="match status" value="1"/>
</dbReference>
<name>A0ABU1JJH9_9PROT</name>
<sequence length="301" mass="32562">MRRLPSLPALRAFEAAGRYLSFRRAAAELLVTPSAISHQIQRLEQDLGAALFLRKTRAIALTPAGERYLDGVRRAFDLLEAETRSVRAPERAVLRVSLLASFATHWLVPRLGRFAAAHPEIELRLEPSNALADVKGGEADLAIRYGTGGWPEVEAERLMPDHIAPVVSPALLDRGPPIAQPADLLHHTLLLSYAREPIEWPAWSAAHGFDLARARTLMLHDYNIVLEAALAGQGVAMGRHSLIAERLRSGALVMPLGGPPFAPPGLGHWLVTRPGPLPPPAAAFANWLRNEATATAGGTPD</sequence>
<dbReference type="NCBIfam" id="NF008352">
    <property type="entry name" value="PRK11139.1"/>
    <property type="match status" value="1"/>
</dbReference>
<dbReference type="InterPro" id="IPR000847">
    <property type="entry name" value="LysR_HTH_N"/>
</dbReference>
<gene>
    <name evidence="6" type="ORF">E9232_001273</name>
</gene>